<dbReference type="EMBL" id="FOBF01000002">
    <property type="protein sequence ID" value="SEK66828.1"/>
    <property type="molecule type" value="Genomic_DNA"/>
</dbReference>
<feature type="compositionally biased region" description="Pro residues" evidence="4">
    <location>
        <begin position="39"/>
        <end position="48"/>
    </location>
</feature>
<evidence type="ECO:0000259" key="5">
    <source>
        <dbReference type="Pfam" id="PF00135"/>
    </source>
</evidence>
<dbReference type="OrthoDB" id="4308422at2"/>
<protein>
    <recommendedName>
        <fullName evidence="3">Carboxylic ester hydrolase</fullName>
        <ecNumber evidence="3">3.1.1.-</ecNumber>
    </recommendedName>
</protein>
<dbReference type="AlphaFoldDB" id="A0A1H7IWR9"/>
<dbReference type="STRING" id="46177.SAMN05660976_00954"/>
<keyword evidence="7" id="KW-1185">Reference proteome</keyword>
<evidence type="ECO:0000313" key="6">
    <source>
        <dbReference type="EMBL" id="SEK66828.1"/>
    </source>
</evidence>
<feature type="region of interest" description="Disordered" evidence="4">
    <location>
        <begin position="35"/>
        <end position="54"/>
    </location>
</feature>
<name>A0A1H7IWR9_9ACTN</name>
<dbReference type="Proteomes" id="UP000198953">
    <property type="component" value="Unassembled WGS sequence"/>
</dbReference>
<organism evidence="6 7">
    <name type="scientific">Nonomuraea pusilla</name>
    <dbReference type="NCBI Taxonomy" id="46177"/>
    <lineage>
        <taxon>Bacteria</taxon>
        <taxon>Bacillati</taxon>
        <taxon>Actinomycetota</taxon>
        <taxon>Actinomycetes</taxon>
        <taxon>Streptosporangiales</taxon>
        <taxon>Streptosporangiaceae</taxon>
        <taxon>Nonomuraea</taxon>
    </lineage>
</organism>
<sequence length="465" mass="47357">MVNIEVTTRHGRVRGTHGDGVASFKGIPFAAAPEGPLRFQPPVPPPPWDGVRDATAFGTAPPQPAPAPGVPAAWRPGDGMDCLTLNVWTPDPGGAGLPVMVWVYGGRWMIGASSMPQYDAARLAASGVVVVTFDYRLGFEGFGHLDGVPGNRGLRDQVAALEWVRDNVAAFGGDPGDVTVFGQSAGAASAVFLAAAPAARGLFRRAIAQSVPDGCHEQDRARAATLAVAGAAGAPATLEGLAALPPQALLAAQQAVLASAGHAAPAFTPAPVVDGEFVTGPPWTAAAAAPGVDLVCGHTAEEARGMPGPDLTGADPDAVAAALGLGSAAPYRAAHPGAPDAELFTLMLSDALVRLPTLRVAEAHARAGGRTWLYEFAWRGPSLGACHGVDVPFVFGAPSTRYAARLLGSPPPAGFEELSGLVRAAWTGFAATGDPGWPAFHPDRPAVRVWDDVPSVECPGSPATA</sequence>
<dbReference type="PANTHER" id="PTHR11559">
    <property type="entry name" value="CARBOXYLESTERASE"/>
    <property type="match status" value="1"/>
</dbReference>
<dbReference type="EC" id="3.1.1.-" evidence="3"/>
<comment type="similarity">
    <text evidence="1 3">Belongs to the type-B carboxylesterase/lipase family.</text>
</comment>
<feature type="domain" description="Carboxylesterase type B" evidence="5">
    <location>
        <begin position="346"/>
        <end position="436"/>
    </location>
</feature>
<feature type="domain" description="Carboxylesterase type B" evidence="5">
    <location>
        <begin position="5"/>
        <end position="304"/>
    </location>
</feature>
<keyword evidence="2 3" id="KW-0378">Hydrolase</keyword>
<dbReference type="InterPro" id="IPR050309">
    <property type="entry name" value="Type-B_Carboxylest/Lipase"/>
</dbReference>
<proteinExistence type="inferred from homology"/>
<dbReference type="PRINTS" id="PR00878">
    <property type="entry name" value="CHOLNESTRASE"/>
</dbReference>
<dbReference type="PROSITE" id="PS00122">
    <property type="entry name" value="CARBOXYLESTERASE_B_1"/>
    <property type="match status" value="1"/>
</dbReference>
<dbReference type="InterPro" id="IPR029058">
    <property type="entry name" value="AB_hydrolase_fold"/>
</dbReference>
<dbReference type="InterPro" id="IPR002018">
    <property type="entry name" value="CarbesteraseB"/>
</dbReference>
<dbReference type="Pfam" id="PF00135">
    <property type="entry name" value="COesterase"/>
    <property type="match status" value="2"/>
</dbReference>
<reference evidence="6 7" key="1">
    <citation type="submission" date="2016-10" db="EMBL/GenBank/DDBJ databases">
        <authorList>
            <person name="de Groot N.N."/>
        </authorList>
    </citation>
    <scope>NUCLEOTIDE SEQUENCE [LARGE SCALE GENOMIC DNA]</scope>
    <source>
        <strain evidence="6 7">DSM 43357</strain>
    </source>
</reference>
<dbReference type="RefSeq" id="WP_091098546.1">
    <property type="nucleotide sequence ID" value="NZ_FOBF01000002.1"/>
</dbReference>
<dbReference type="GO" id="GO:0004104">
    <property type="term" value="F:cholinesterase activity"/>
    <property type="evidence" value="ECO:0007669"/>
    <property type="project" value="InterPro"/>
</dbReference>
<evidence type="ECO:0000256" key="1">
    <source>
        <dbReference type="ARBA" id="ARBA00005964"/>
    </source>
</evidence>
<accession>A0A1H7IWR9</accession>
<evidence type="ECO:0000313" key="7">
    <source>
        <dbReference type="Proteomes" id="UP000198953"/>
    </source>
</evidence>
<evidence type="ECO:0000256" key="4">
    <source>
        <dbReference type="SAM" id="MobiDB-lite"/>
    </source>
</evidence>
<evidence type="ECO:0000256" key="3">
    <source>
        <dbReference type="RuleBase" id="RU361235"/>
    </source>
</evidence>
<dbReference type="Gene3D" id="3.40.50.1820">
    <property type="entry name" value="alpha/beta hydrolase"/>
    <property type="match status" value="1"/>
</dbReference>
<dbReference type="InterPro" id="IPR000997">
    <property type="entry name" value="Cholinesterase"/>
</dbReference>
<gene>
    <name evidence="6" type="ORF">SAMN05660976_00954</name>
</gene>
<dbReference type="InterPro" id="IPR019826">
    <property type="entry name" value="Carboxylesterase_B_AS"/>
</dbReference>
<evidence type="ECO:0000256" key="2">
    <source>
        <dbReference type="ARBA" id="ARBA00022801"/>
    </source>
</evidence>
<dbReference type="ESTHER" id="9actn-a0a1h7iwr9">
    <property type="family name" value="Carb_B_Bacteria"/>
</dbReference>
<dbReference type="SUPFAM" id="SSF53474">
    <property type="entry name" value="alpha/beta-Hydrolases"/>
    <property type="match status" value="1"/>
</dbReference>